<evidence type="ECO:0000256" key="3">
    <source>
        <dbReference type="ARBA" id="ARBA00023163"/>
    </source>
</evidence>
<dbReference type="InterPro" id="IPR018490">
    <property type="entry name" value="cNMP-bd_dom_sf"/>
</dbReference>
<evidence type="ECO:0000259" key="4">
    <source>
        <dbReference type="PROSITE" id="PS51063"/>
    </source>
</evidence>
<name>A0ABV4NAK0_9VIBR</name>
<accession>A0ABV4NAK0</accession>
<dbReference type="Gene3D" id="2.60.120.10">
    <property type="entry name" value="Jelly Rolls"/>
    <property type="match status" value="1"/>
</dbReference>
<dbReference type="InterPro" id="IPR014710">
    <property type="entry name" value="RmlC-like_jellyroll"/>
</dbReference>
<sequence length="230" mass="25846">MKTSTSDIQWPCNLSQALKDELLLSAITVHGLSDRNQFKRSSVDGVFYIVQGIMSISFASENTNTMNATLLSANTWAGGGVIYNSLSLNATIDEILPCKILYFPKEKIDRLASTNDEVFRWLYHCTLDLQKNWLQSQLCSLYDRESRIVFSLLDLAKRLPAVQGSLIKIDISQKQLSQITGISRPRLNEVLKSLEAANEISLERGSIHLIDIPSLNKKTEKLKHAFQTIS</sequence>
<keyword evidence="3" id="KW-0804">Transcription</keyword>
<dbReference type="Pfam" id="PF13545">
    <property type="entry name" value="HTH_Crp_2"/>
    <property type="match status" value="1"/>
</dbReference>
<evidence type="ECO:0000313" key="6">
    <source>
        <dbReference type="Proteomes" id="UP001570417"/>
    </source>
</evidence>
<dbReference type="EMBL" id="JBFRUW010000023">
    <property type="protein sequence ID" value="MFA0568363.1"/>
    <property type="molecule type" value="Genomic_DNA"/>
</dbReference>
<dbReference type="SMART" id="SM00419">
    <property type="entry name" value="HTH_CRP"/>
    <property type="match status" value="1"/>
</dbReference>
<feature type="domain" description="HTH crp-type" evidence="4">
    <location>
        <begin position="142"/>
        <end position="213"/>
    </location>
</feature>
<keyword evidence="1" id="KW-0805">Transcription regulation</keyword>
<dbReference type="InterPro" id="IPR036390">
    <property type="entry name" value="WH_DNA-bd_sf"/>
</dbReference>
<dbReference type="SUPFAM" id="SSF46785">
    <property type="entry name" value="Winged helix' DNA-binding domain"/>
    <property type="match status" value="1"/>
</dbReference>
<protein>
    <submittedName>
        <fullName evidence="5">Crp/Fnr family transcriptional regulator</fullName>
    </submittedName>
</protein>
<gene>
    <name evidence="5" type="ORF">AB4566_08750</name>
</gene>
<evidence type="ECO:0000313" key="5">
    <source>
        <dbReference type="EMBL" id="MFA0568363.1"/>
    </source>
</evidence>
<evidence type="ECO:0000256" key="1">
    <source>
        <dbReference type="ARBA" id="ARBA00023015"/>
    </source>
</evidence>
<comment type="caution">
    <text evidence="5">The sequence shown here is derived from an EMBL/GenBank/DDBJ whole genome shotgun (WGS) entry which is preliminary data.</text>
</comment>
<organism evidence="5 6">
    <name type="scientific">Vibrio gallaecicus</name>
    <dbReference type="NCBI Taxonomy" id="552386"/>
    <lineage>
        <taxon>Bacteria</taxon>
        <taxon>Pseudomonadati</taxon>
        <taxon>Pseudomonadota</taxon>
        <taxon>Gammaproteobacteria</taxon>
        <taxon>Vibrionales</taxon>
        <taxon>Vibrionaceae</taxon>
        <taxon>Vibrio</taxon>
    </lineage>
</organism>
<reference evidence="5 6" key="1">
    <citation type="journal article" date="2024" name="ISME J.">
        <title>Tailless and filamentous prophages are predominant in marine Vibrio.</title>
        <authorList>
            <person name="Steensen K."/>
            <person name="Seneca J."/>
            <person name="Bartlau N."/>
            <person name="Yu X.A."/>
            <person name="Hussain F.A."/>
            <person name="Polz M.F."/>
        </authorList>
    </citation>
    <scope>NUCLEOTIDE SEQUENCE [LARGE SCALE GENOMIC DNA]</scope>
    <source>
        <strain evidence="5 6">10N.222.51.A1</strain>
    </source>
</reference>
<dbReference type="SUPFAM" id="SSF51206">
    <property type="entry name" value="cAMP-binding domain-like"/>
    <property type="match status" value="1"/>
</dbReference>
<dbReference type="PROSITE" id="PS51063">
    <property type="entry name" value="HTH_CRP_2"/>
    <property type="match status" value="1"/>
</dbReference>
<keyword evidence="2" id="KW-0238">DNA-binding</keyword>
<keyword evidence="6" id="KW-1185">Reference proteome</keyword>
<dbReference type="Proteomes" id="UP001570417">
    <property type="component" value="Unassembled WGS sequence"/>
</dbReference>
<proteinExistence type="predicted"/>
<dbReference type="RefSeq" id="WP_372265829.1">
    <property type="nucleotide sequence ID" value="NZ_JBFRUW010000023.1"/>
</dbReference>
<dbReference type="InterPro" id="IPR012318">
    <property type="entry name" value="HTH_CRP"/>
</dbReference>
<evidence type="ECO:0000256" key="2">
    <source>
        <dbReference type="ARBA" id="ARBA00023125"/>
    </source>
</evidence>